<dbReference type="VEuPathDB" id="FungiDB:H310_00654"/>
<gene>
    <name evidence="2" type="ORF">DYB32_000724</name>
</gene>
<dbReference type="PANTHER" id="PTHR19845">
    <property type="entry name" value="KATANIN P80 SUBUNIT"/>
    <property type="match status" value="1"/>
</dbReference>
<evidence type="ECO:0000256" key="1">
    <source>
        <dbReference type="SAM" id="Phobius"/>
    </source>
</evidence>
<organism evidence="2 3">
    <name type="scientific">Aphanomyces invadans</name>
    <dbReference type="NCBI Taxonomy" id="157072"/>
    <lineage>
        <taxon>Eukaryota</taxon>
        <taxon>Sar</taxon>
        <taxon>Stramenopiles</taxon>
        <taxon>Oomycota</taxon>
        <taxon>Saprolegniomycetes</taxon>
        <taxon>Saprolegniales</taxon>
        <taxon>Verrucalvaceae</taxon>
        <taxon>Aphanomyces</taxon>
    </lineage>
</organism>
<dbReference type="InterPro" id="IPR001680">
    <property type="entry name" value="WD40_rpt"/>
</dbReference>
<proteinExistence type="predicted"/>
<keyword evidence="1" id="KW-0812">Transmembrane</keyword>
<feature type="transmembrane region" description="Helical" evidence="1">
    <location>
        <begin position="89"/>
        <end position="111"/>
    </location>
</feature>
<keyword evidence="1" id="KW-0472">Membrane</keyword>
<evidence type="ECO:0000313" key="2">
    <source>
        <dbReference type="EMBL" id="RHY34695.1"/>
    </source>
</evidence>
<comment type="caution">
    <text evidence="2">The sequence shown here is derived from an EMBL/GenBank/DDBJ whole genome shotgun (WGS) entry which is preliminary data.</text>
</comment>
<dbReference type="AlphaFoldDB" id="A0A3R6Z5H2"/>
<dbReference type="InterPro" id="IPR015943">
    <property type="entry name" value="WD40/YVTN_repeat-like_dom_sf"/>
</dbReference>
<keyword evidence="3" id="KW-1185">Reference proteome</keyword>
<evidence type="ECO:0000313" key="3">
    <source>
        <dbReference type="Proteomes" id="UP000285060"/>
    </source>
</evidence>
<dbReference type="Pfam" id="PF00400">
    <property type="entry name" value="WD40"/>
    <property type="match status" value="1"/>
</dbReference>
<dbReference type="GO" id="GO:0007019">
    <property type="term" value="P:microtubule depolymerization"/>
    <property type="evidence" value="ECO:0007669"/>
    <property type="project" value="TreeGrafter"/>
</dbReference>
<keyword evidence="1" id="KW-1133">Transmembrane helix</keyword>
<dbReference type="InterPro" id="IPR011047">
    <property type="entry name" value="Quinoprotein_ADH-like_sf"/>
</dbReference>
<reference evidence="2 3" key="1">
    <citation type="submission" date="2018-08" db="EMBL/GenBank/DDBJ databases">
        <title>Aphanomyces genome sequencing and annotation.</title>
        <authorList>
            <person name="Minardi D."/>
            <person name="Oidtmann B."/>
            <person name="Van Der Giezen M."/>
            <person name="Studholme D.J."/>
        </authorList>
    </citation>
    <scope>NUCLEOTIDE SEQUENCE [LARGE SCALE GENOMIC DNA]</scope>
    <source>
        <strain evidence="2 3">NJM0002</strain>
    </source>
</reference>
<dbReference type="Gene3D" id="2.130.10.10">
    <property type="entry name" value="YVTN repeat-like/Quinoprotein amine dehydrogenase"/>
    <property type="match status" value="1"/>
</dbReference>
<dbReference type="SUPFAM" id="SSF50998">
    <property type="entry name" value="Quinoprotein alcohol dehydrogenase-like"/>
    <property type="match status" value="1"/>
</dbReference>
<dbReference type="Proteomes" id="UP000285060">
    <property type="component" value="Unassembled WGS sequence"/>
</dbReference>
<sequence>MYLSRVWTTPWNTGCNQHLTDEPTAFRCTTVGAAPVECVVFDPSEKKVVAGSKSGAIKAYDMEAAKVYRTLKGHMSNCTAIDYHLYGDYVAYIATGVAVAKMLVGSFGPLVRDNRESRKNSREINFASEDRSVPPLHIFVIP</sequence>
<protein>
    <submittedName>
        <fullName evidence="2">Uncharacterized protein</fullName>
    </submittedName>
</protein>
<dbReference type="EMBL" id="QUSY01000020">
    <property type="protein sequence ID" value="RHY34695.1"/>
    <property type="molecule type" value="Genomic_DNA"/>
</dbReference>
<dbReference type="PANTHER" id="PTHR19845:SF0">
    <property type="entry name" value="KATANIN P80 WD40 REPEAT-CONTAINING SUBUNIT B1"/>
    <property type="match status" value="1"/>
</dbReference>
<name>A0A3R6Z5H2_9STRA</name>
<dbReference type="GO" id="GO:0008352">
    <property type="term" value="C:katanin complex"/>
    <property type="evidence" value="ECO:0007669"/>
    <property type="project" value="TreeGrafter"/>
</dbReference>
<accession>A0A3R6Z5H2</accession>